<protein>
    <recommendedName>
        <fullName evidence="1">Signal transduction histidine kinase internal region domain-containing protein</fullName>
    </recommendedName>
</protein>
<proteinExistence type="predicted"/>
<accession>A0A327NPR5</accession>
<evidence type="ECO:0000313" key="3">
    <source>
        <dbReference type="Proteomes" id="UP000249016"/>
    </source>
</evidence>
<dbReference type="EMBL" id="QLII01000001">
    <property type="protein sequence ID" value="RAI77177.1"/>
    <property type="molecule type" value="Genomic_DNA"/>
</dbReference>
<reference evidence="2 3" key="1">
    <citation type="submission" date="2018-06" db="EMBL/GenBank/DDBJ databases">
        <title>Spirosoma sp. HMF3257 Genome sequencing and assembly.</title>
        <authorList>
            <person name="Kang H."/>
            <person name="Cha I."/>
            <person name="Kim H."/>
            <person name="Kang J."/>
            <person name="Joh K."/>
        </authorList>
    </citation>
    <scope>NUCLEOTIDE SEQUENCE [LARGE SCALE GENOMIC DNA]</scope>
    <source>
        <strain evidence="2 3">HMF3257</strain>
    </source>
</reference>
<feature type="domain" description="Signal transduction histidine kinase internal region" evidence="1">
    <location>
        <begin position="3"/>
        <end position="59"/>
    </location>
</feature>
<gene>
    <name evidence="2" type="ORF">HMF3257_28705</name>
</gene>
<dbReference type="InterPro" id="IPR010559">
    <property type="entry name" value="Sig_transdc_His_kin_internal"/>
</dbReference>
<dbReference type="PANTHER" id="PTHR34220:SF7">
    <property type="entry name" value="SENSOR HISTIDINE KINASE YPDA"/>
    <property type="match status" value="1"/>
</dbReference>
<evidence type="ECO:0000259" key="1">
    <source>
        <dbReference type="Pfam" id="PF06580"/>
    </source>
</evidence>
<dbReference type="InterPro" id="IPR050640">
    <property type="entry name" value="Bact_2-comp_sensor_kinase"/>
</dbReference>
<keyword evidence="3" id="KW-1185">Reference proteome</keyword>
<dbReference type="InterPro" id="IPR036890">
    <property type="entry name" value="HATPase_C_sf"/>
</dbReference>
<dbReference type="Gene3D" id="3.30.565.10">
    <property type="entry name" value="Histidine kinase-like ATPase, C-terminal domain"/>
    <property type="match status" value="1"/>
</dbReference>
<dbReference type="PANTHER" id="PTHR34220">
    <property type="entry name" value="SENSOR HISTIDINE KINASE YPDA"/>
    <property type="match status" value="1"/>
</dbReference>
<dbReference type="AlphaFoldDB" id="A0A327NPR5"/>
<dbReference type="Pfam" id="PF06580">
    <property type="entry name" value="His_kinase"/>
    <property type="match status" value="1"/>
</dbReference>
<evidence type="ECO:0000313" key="2">
    <source>
        <dbReference type="EMBL" id="RAI77177.1"/>
    </source>
</evidence>
<sequence>MYGLAIQGNQQVPDYLVKLSMLLRYSVYLSNERIVSLGREVDYLQNYIDFESIRIGEKLQLTVSVDAINTELPVAPMLLVPFIENAFKHSKNAAKQPIKIDIQLTTSGSVIDLVVRNSYKHASKDNDPGPSGGMGLQNVRKRLALLYPGKHDLTIENEDAYFMAHLRILTS</sequence>
<dbReference type="GO" id="GO:0016020">
    <property type="term" value="C:membrane"/>
    <property type="evidence" value="ECO:0007669"/>
    <property type="project" value="InterPro"/>
</dbReference>
<organism evidence="2 3">
    <name type="scientific">Spirosoma telluris</name>
    <dbReference type="NCBI Taxonomy" id="2183553"/>
    <lineage>
        <taxon>Bacteria</taxon>
        <taxon>Pseudomonadati</taxon>
        <taxon>Bacteroidota</taxon>
        <taxon>Cytophagia</taxon>
        <taxon>Cytophagales</taxon>
        <taxon>Cytophagaceae</taxon>
        <taxon>Spirosoma</taxon>
    </lineage>
</organism>
<name>A0A327NPR5_9BACT</name>
<comment type="caution">
    <text evidence="2">The sequence shown here is derived from an EMBL/GenBank/DDBJ whole genome shotgun (WGS) entry which is preliminary data.</text>
</comment>
<dbReference type="GO" id="GO:0000155">
    <property type="term" value="F:phosphorelay sensor kinase activity"/>
    <property type="evidence" value="ECO:0007669"/>
    <property type="project" value="InterPro"/>
</dbReference>
<dbReference type="Proteomes" id="UP000249016">
    <property type="component" value="Unassembled WGS sequence"/>
</dbReference>